<dbReference type="Gene3D" id="3.40.640.10">
    <property type="entry name" value="Type I PLP-dependent aspartate aminotransferase-like (Major domain)"/>
    <property type="match status" value="1"/>
</dbReference>
<feature type="domain" description="Aminotransferase class I/classII large" evidence="3">
    <location>
        <begin position="23"/>
        <end position="350"/>
    </location>
</feature>
<sequence>MKDKHGANIFELSREYGFEENEIADFSSNINPMGPSKFAMDFLKDNLNLITTYPDPEYVSLRESISIYSGAKPKNIVLGAGTTELFKQYVELISPKRALLLSPCYSEYENELRSVGAEIFYENLLEENEYKIDLNNIINTIKSNAIEMLIFANPNNPTGTILTRKEIGSILDTGINVLVDETYVEFTDKDKFSSVELTNYYSNLFVARGVSKFFASPGIRLGYGITSNREFLDTFECNSMLWNVNIFADILGQKMFQDKAYQSEVFNFMNEQREYFFGEISTLSDIKYFPSYGNFILCKILNQHTAAELREHLLKKALVIRDCSSFKNLSSKHFRFCILSKEDNQKLIQELKRYFKSSL</sequence>
<protein>
    <submittedName>
        <fullName evidence="4">Threonine-phosphate decarboxylase</fullName>
    </submittedName>
</protein>
<dbReference type="Pfam" id="PF00155">
    <property type="entry name" value="Aminotran_1_2"/>
    <property type="match status" value="1"/>
</dbReference>
<keyword evidence="5" id="KW-1185">Reference proteome</keyword>
<keyword evidence="2" id="KW-0663">Pyridoxal phosphate</keyword>
<dbReference type="PANTHER" id="PTHR42885">
    <property type="entry name" value="HISTIDINOL-PHOSPHATE AMINOTRANSFERASE-RELATED"/>
    <property type="match status" value="1"/>
</dbReference>
<comment type="cofactor">
    <cofactor evidence="1">
        <name>pyridoxal 5'-phosphate</name>
        <dbReference type="ChEBI" id="CHEBI:597326"/>
    </cofactor>
</comment>
<evidence type="ECO:0000259" key="3">
    <source>
        <dbReference type="Pfam" id="PF00155"/>
    </source>
</evidence>
<name>A0A1W1V2W9_PEPAS</name>
<dbReference type="Gene3D" id="3.90.1150.10">
    <property type="entry name" value="Aspartate Aminotransferase, domain 1"/>
    <property type="match status" value="1"/>
</dbReference>
<reference evidence="5" key="1">
    <citation type="submission" date="2017-04" db="EMBL/GenBank/DDBJ databases">
        <authorList>
            <person name="Varghese N."/>
            <person name="Submissions S."/>
        </authorList>
    </citation>
    <scope>NUCLEOTIDE SEQUENCE [LARGE SCALE GENOMIC DNA]</scope>
    <source>
        <strain evidence="5">DSM 20463</strain>
    </source>
</reference>
<evidence type="ECO:0000256" key="2">
    <source>
        <dbReference type="ARBA" id="ARBA00022898"/>
    </source>
</evidence>
<dbReference type="CDD" id="cd00609">
    <property type="entry name" value="AAT_like"/>
    <property type="match status" value="1"/>
</dbReference>
<evidence type="ECO:0000256" key="1">
    <source>
        <dbReference type="ARBA" id="ARBA00001933"/>
    </source>
</evidence>
<evidence type="ECO:0000313" key="4">
    <source>
        <dbReference type="EMBL" id="SMB87672.1"/>
    </source>
</evidence>
<dbReference type="Proteomes" id="UP000192368">
    <property type="component" value="Unassembled WGS sequence"/>
</dbReference>
<dbReference type="EMBL" id="FWWR01000009">
    <property type="protein sequence ID" value="SMB87672.1"/>
    <property type="molecule type" value="Genomic_DNA"/>
</dbReference>
<dbReference type="STRING" id="573058.SAMN00017477_1217"/>
<gene>
    <name evidence="4" type="ORF">SAMN00017477_1217</name>
</gene>
<dbReference type="RefSeq" id="WP_084230785.1">
    <property type="nucleotide sequence ID" value="NZ_FWWR01000009.1"/>
</dbReference>
<proteinExistence type="predicted"/>
<dbReference type="GO" id="GO:0003824">
    <property type="term" value="F:catalytic activity"/>
    <property type="evidence" value="ECO:0007669"/>
    <property type="project" value="UniProtKB-ARBA"/>
</dbReference>
<dbReference type="InterPro" id="IPR015422">
    <property type="entry name" value="PyrdxlP-dep_Trfase_small"/>
</dbReference>
<dbReference type="PANTHER" id="PTHR42885:SF1">
    <property type="entry name" value="THREONINE-PHOSPHATE DECARBOXYLASE"/>
    <property type="match status" value="1"/>
</dbReference>
<dbReference type="OrthoDB" id="9813612at2"/>
<organism evidence="4 5">
    <name type="scientific">Peptoniphilus asaccharolyticus DSM 20463</name>
    <dbReference type="NCBI Taxonomy" id="573058"/>
    <lineage>
        <taxon>Bacteria</taxon>
        <taxon>Bacillati</taxon>
        <taxon>Bacillota</taxon>
        <taxon>Tissierellia</taxon>
        <taxon>Tissierellales</taxon>
        <taxon>Peptoniphilaceae</taxon>
        <taxon>Peptoniphilus</taxon>
    </lineage>
</organism>
<evidence type="ECO:0000313" key="5">
    <source>
        <dbReference type="Proteomes" id="UP000192368"/>
    </source>
</evidence>
<dbReference type="InterPro" id="IPR004839">
    <property type="entry name" value="Aminotransferase_I/II_large"/>
</dbReference>
<accession>A0A1W1V2W9</accession>
<dbReference type="InterPro" id="IPR015421">
    <property type="entry name" value="PyrdxlP-dep_Trfase_major"/>
</dbReference>
<dbReference type="InterPro" id="IPR015424">
    <property type="entry name" value="PyrdxlP-dep_Trfase"/>
</dbReference>
<dbReference type="SUPFAM" id="SSF53383">
    <property type="entry name" value="PLP-dependent transferases"/>
    <property type="match status" value="1"/>
</dbReference>
<dbReference type="AlphaFoldDB" id="A0A1W1V2W9"/>
<dbReference type="GO" id="GO:0030170">
    <property type="term" value="F:pyridoxal phosphate binding"/>
    <property type="evidence" value="ECO:0007669"/>
    <property type="project" value="InterPro"/>
</dbReference>